<evidence type="ECO:0000313" key="2">
    <source>
        <dbReference type="EMBL" id="GGM55160.1"/>
    </source>
</evidence>
<comment type="caution">
    <text evidence="2">The sequence shown here is derived from an EMBL/GenBank/DDBJ whole genome shotgun (WGS) entry which is preliminary data.</text>
</comment>
<keyword evidence="1" id="KW-0812">Transmembrane</keyword>
<reference evidence="2" key="2">
    <citation type="submission" date="2020-09" db="EMBL/GenBank/DDBJ databases">
        <authorList>
            <person name="Sun Q."/>
            <person name="Ohkuma M."/>
        </authorList>
    </citation>
    <scope>NUCLEOTIDE SEQUENCE</scope>
    <source>
        <strain evidence="2">JCM 19831</strain>
    </source>
</reference>
<keyword evidence="1" id="KW-1133">Transmembrane helix</keyword>
<dbReference type="RefSeq" id="WP_190253906.1">
    <property type="nucleotide sequence ID" value="NZ_BMPI01000037.1"/>
</dbReference>
<keyword evidence="3" id="KW-1185">Reference proteome</keyword>
<evidence type="ECO:0000256" key="1">
    <source>
        <dbReference type="SAM" id="Phobius"/>
    </source>
</evidence>
<accession>A0A917U4R7</accession>
<evidence type="ECO:0000313" key="3">
    <source>
        <dbReference type="Proteomes" id="UP000642070"/>
    </source>
</evidence>
<dbReference type="EMBL" id="BMPI01000037">
    <property type="protein sequence ID" value="GGM55160.1"/>
    <property type="molecule type" value="Genomic_DNA"/>
</dbReference>
<organism evidence="2 3">
    <name type="scientific">Dactylosporangium sucinum</name>
    <dbReference type="NCBI Taxonomy" id="1424081"/>
    <lineage>
        <taxon>Bacteria</taxon>
        <taxon>Bacillati</taxon>
        <taxon>Actinomycetota</taxon>
        <taxon>Actinomycetes</taxon>
        <taxon>Micromonosporales</taxon>
        <taxon>Micromonosporaceae</taxon>
        <taxon>Dactylosporangium</taxon>
    </lineage>
</organism>
<proteinExistence type="predicted"/>
<gene>
    <name evidence="2" type="ORF">GCM10007977_066060</name>
</gene>
<sequence>MIDLDLPPASPPRRSRLPRLAAVRLPLAGVVVIALAGAAAGVLAGWRLEVAREAAREAGEVALFAGVVALRAGKYTSGRVAVDGQIMIANGGQRPVEVAGLPDAGLTVRSRDRIDPGATAAFGVSTLVPCEDAFASVMPLDVSVGTWDSRWRKVTLALPSTGAQWHSDLVITCKGAA</sequence>
<keyword evidence="1" id="KW-0472">Membrane</keyword>
<feature type="transmembrane region" description="Helical" evidence="1">
    <location>
        <begin position="20"/>
        <end position="46"/>
    </location>
</feature>
<name>A0A917U4R7_9ACTN</name>
<reference evidence="2" key="1">
    <citation type="journal article" date="2014" name="Int. J. Syst. Evol. Microbiol.">
        <title>Complete genome sequence of Corynebacterium casei LMG S-19264T (=DSM 44701T), isolated from a smear-ripened cheese.</title>
        <authorList>
            <consortium name="US DOE Joint Genome Institute (JGI-PGF)"/>
            <person name="Walter F."/>
            <person name="Albersmeier A."/>
            <person name="Kalinowski J."/>
            <person name="Ruckert C."/>
        </authorList>
    </citation>
    <scope>NUCLEOTIDE SEQUENCE</scope>
    <source>
        <strain evidence="2">JCM 19831</strain>
    </source>
</reference>
<dbReference type="AlphaFoldDB" id="A0A917U4R7"/>
<dbReference type="Proteomes" id="UP000642070">
    <property type="component" value="Unassembled WGS sequence"/>
</dbReference>
<protein>
    <submittedName>
        <fullName evidence="2">Uncharacterized protein</fullName>
    </submittedName>
</protein>